<gene>
    <name evidence="4" type="ORF">K7432_013887</name>
</gene>
<dbReference type="EMBL" id="JASJQH010001447">
    <property type="protein sequence ID" value="KAK9761308.1"/>
    <property type="molecule type" value="Genomic_DNA"/>
</dbReference>
<comment type="caution">
    <text evidence="4">The sequence shown here is derived from an EMBL/GenBank/DDBJ whole genome shotgun (WGS) entry which is preliminary data.</text>
</comment>
<dbReference type="Pfam" id="PF01370">
    <property type="entry name" value="Epimerase"/>
    <property type="match status" value="1"/>
</dbReference>
<dbReference type="InterPro" id="IPR036291">
    <property type="entry name" value="NAD(P)-bd_dom_sf"/>
</dbReference>
<dbReference type="Gene3D" id="3.40.50.720">
    <property type="entry name" value="NAD(P)-binding Rossmann-like Domain"/>
    <property type="match status" value="1"/>
</dbReference>
<dbReference type="Proteomes" id="UP001479436">
    <property type="component" value="Unassembled WGS sequence"/>
</dbReference>
<comment type="similarity">
    <text evidence="2">Belongs to the NAD(P)-dependent epimerase/dehydratase family. Dihydroflavonol-4-reductase subfamily.</text>
</comment>
<accession>A0ABR2WIH8</accession>
<feature type="domain" description="NAD-dependent epimerase/dehydratase" evidence="3">
    <location>
        <begin position="6"/>
        <end position="244"/>
    </location>
</feature>
<evidence type="ECO:0000256" key="1">
    <source>
        <dbReference type="ARBA" id="ARBA00023002"/>
    </source>
</evidence>
<evidence type="ECO:0000256" key="2">
    <source>
        <dbReference type="ARBA" id="ARBA00023445"/>
    </source>
</evidence>
<dbReference type="SUPFAM" id="SSF51735">
    <property type="entry name" value="NAD(P)-binding Rossmann-fold domains"/>
    <property type="match status" value="1"/>
</dbReference>
<dbReference type="InterPro" id="IPR050425">
    <property type="entry name" value="NAD(P)_dehydrat-like"/>
</dbReference>
<dbReference type="PANTHER" id="PTHR10366:SF564">
    <property type="entry name" value="STEROL-4-ALPHA-CARBOXYLATE 3-DEHYDROGENASE, DECARBOXYLATING"/>
    <property type="match status" value="1"/>
</dbReference>
<dbReference type="InterPro" id="IPR001509">
    <property type="entry name" value="Epimerase_deHydtase"/>
</dbReference>
<evidence type="ECO:0000259" key="3">
    <source>
        <dbReference type="Pfam" id="PF01370"/>
    </source>
</evidence>
<proteinExistence type="inferred from homology"/>
<sequence>MPSKLVCVTGGTGYLASKLIETLLEKGYRVRTTVRSLNNHSKIASLQALTSKGDLSLFEADLLSKGSFKEAIDGCECVFHTASPVITRKLDDPQKQLIEPAIEGTRNIINESIKSDSVTTIVLTSSVAAVKNQQKPEDYVFSEKDWNDESSQEISPYALSKTLAEKEAWKLVEGSRVRLVAINPSFIIGPSVGVHPESESVTRFINILDGSYSESGASPPEFCTVDIKDVVKAHIQAFENPKASGRYIISSEQSTSVSDWTKILTNDPEFAEYPLPTRFAEGKSRKLRLNPDKAKKELGIQLTPLNESLIEVAKFLAQSGVIKKSRERL</sequence>
<evidence type="ECO:0000313" key="4">
    <source>
        <dbReference type="EMBL" id="KAK9761308.1"/>
    </source>
</evidence>
<reference evidence="4 5" key="1">
    <citation type="submission" date="2023-04" db="EMBL/GenBank/DDBJ databases">
        <title>Genome of Basidiobolus ranarum AG-B5.</title>
        <authorList>
            <person name="Stajich J.E."/>
            <person name="Carter-House D."/>
            <person name="Gryganskyi A."/>
        </authorList>
    </citation>
    <scope>NUCLEOTIDE SEQUENCE [LARGE SCALE GENOMIC DNA]</scope>
    <source>
        <strain evidence="4 5">AG-B5</strain>
    </source>
</reference>
<evidence type="ECO:0000313" key="5">
    <source>
        <dbReference type="Proteomes" id="UP001479436"/>
    </source>
</evidence>
<protein>
    <recommendedName>
        <fullName evidence="3">NAD-dependent epimerase/dehydratase domain-containing protein</fullName>
    </recommendedName>
</protein>
<name>A0ABR2WIH8_9FUNG</name>
<organism evidence="4 5">
    <name type="scientific">Basidiobolus ranarum</name>
    <dbReference type="NCBI Taxonomy" id="34480"/>
    <lineage>
        <taxon>Eukaryota</taxon>
        <taxon>Fungi</taxon>
        <taxon>Fungi incertae sedis</taxon>
        <taxon>Zoopagomycota</taxon>
        <taxon>Entomophthoromycotina</taxon>
        <taxon>Basidiobolomycetes</taxon>
        <taxon>Basidiobolales</taxon>
        <taxon>Basidiobolaceae</taxon>
        <taxon>Basidiobolus</taxon>
    </lineage>
</organism>
<keyword evidence="5" id="KW-1185">Reference proteome</keyword>
<dbReference type="PANTHER" id="PTHR10366">
    <property type="entry name" value="NAD DEPENDENT EPIMERASE/DEHYDRATASE"/>
    <property type="match status" value="1"/>
</dbReference>
<keyword evidence="1" id="KW-0560">Oxidoreductase</keyword>